<accession>A0A7R9Q530</accession>
<feature type="domain" description="Glycoside hydrolase family 31 TIM barrel" evidence="4">
    <location>
        <begin position="228"/>
        <end position="335"/>
    </location>
</feature>
<feature type="domain" description="Glycosyl hydrolase family 31 C-terminal" evidence="5">
    <location>
        <begin position="540"/>
        <end position="628"/>
    </location>
</feature>
<evidence type="ECO:0000259" key="4">
    <source>
        <dbReference type="Pfam" id="PF01055"/>
    </source>
</evidence>
<feature type="domain" description="Glycoside hydrolase family 31 TIM barrel" evidence="4">
    <location>
        <begin position="401"/>
        <end position="532"/>
    </location>
</feature>
<dbReference type="CDD" id="cd14752">
    <property type="entry name" value="GH31_N"/>
    <property type="match status" value="1"/>
</dbReference>
<gene>
    <name evidence="6" type="ORF">OSB1V03_LOCUS11919</name>
</gene>
<evidence type="ECO:0000259" key="5">
    <source>
        <dbReference type="Pfam" id="PF21365"/>
    </source>
</evidence>
<dbReference type="PANTHER" id="PTHR22762:SF133">
    <property type="entry name" value="P-TYPE DOMAIN-CONTAINING PROTEIN"/>
    <property type="match status" value="1"/>
</dbReference>
<dbReference type="InterPro" id="IPR011013">
    <property type="entry name" value="Gal_mutarotase_sf_dom"/>
</dbReference>
<dbReference type="SUPFAM" id="SSF51445">
    <property type="entry name" value="(Trans)glycosidases"/>
    <property type="match status" value="1"/>
</dbReference>
<name>A0A7R9Q530_9ACAR</name>
<feature type="non-terminal residue" evidence="6">
    <location>
        <position position="1"/>
    </location>
</feature>
<dbReference type="Gene3D" id="2.60.40.1760">
    <property type="entry name" value="glycosyl hydrolase (family 31)"/>
    <property type="match status" value="1"/>
</dbReference>
<reference evidence="6" key="1">
    <citation type="submission" date="2020-11" db="EMBL/GenBank/DDBJ databases">
        <authorList>
            <person name="Tran Van P."/>
        </authorList>
    </citation>
    <scope>NUCLEOTIDE SEQUENCE</scope>
</reference>
<keyword evidence="3" id="KW-0378">Hydrolase</keyword>
<keyword evidence="2" id="KW-0325">Glycoprotein</keyword>
<keyword evidence="3" id="KW-0326">Glycosidase</keyword>
<dbReference type="SUPFAM" id="SSF51011">
    <property type="entry name" value="Glycosyl hydrolase domain"/>
    <property type="match status" value="1"/>
</dbReference>
<dbReference type="Proteomes" id="UP000759131">
    <property type="component" value="Unassembled WGS sequence"/>
</dbReference>
<keyword evidence="7" id="KW-1185">Reference proteome</keyword>
<dbReference type="GO" id="GO:0004558">
    <property type="term" value="F:alpha-1,4-glucosidase activity"/>
    <property type="evidence" value="ECO:0007669"/>
    <property type="project" value="TreeGrafter"/>
</dbReference>
<evidence type="ECO:0000313" key="7">
    <source>
        <dbReference type="Proteomes" id="UP000759131"/>
    </source>
</evidence>
<evidence type="ECO:0000256" key="1">
    <source>
        <dbReference type="ARBA" id="ARBA00007806"/>
    </source>
</evidence>
<dbReference type="GO" id="GO:0005975">
    <property type="term" value="P:carbohydrate metabolic process"/>
    <property type="evidence" value="ECO:0007669"/>
    <property type="project" value="InterPro"/>
</dbReference>
<dbReference type="InterPro" id="IPR048395">
    <property type="entry name" value="Glyco_hydro_31_C"/>
</dbReference>
<dbReference type="InterPro" id="IPR000322">
    <property type="entry name" value="Glyco_hydro_31_TIM"/>
</dbReference>
<dbReference type="EMBL" id="CAJPIZ010009591">
    <property type="protein sequence ID" value="CAG2111940.1"/>
    <property type="molecule type" value="Genomic_DNA"/>
</dbReference>
<dbReference type="Pfam" id="PF21365">
    <property type="entry name" value="Glyco_hydro_31_3rd"/>
    <property type="match status" value="1"/>
</dbReference>
<organism evidence="6">
    <name type="scientific">Medioppia subpectinata</name>
    <dbReference type="NCBI Taxonomy" id="1979941"/>
    <lineage>
        <taxon>Eukaryota</taxon>
        <taxon>Metazoa</taxon>
        <taxon>Ecdysozoa</taxon>
        <taxon>Arthropoda</taxon>
        <taxon>Chelicerata</taxon>
        <taxon>Arachnida</taxon>
        <taxon>Acari</taxon>
        <taxon>Acariformes</taxon>
        <taxon>Sarcoptiformes</taxon>
        <taxon>Oribatida</taxon>
        <taxon>Brachypylina</taxon>
        <taxon>Oppioidea</taxon>
        <taxon>Oppiidae</taxon>
        <taxon>Medioppia</taxon>
    </lineage>
</organism>
<dbReference type="PANTHER" id="PTHR22762">
    <property type="entry name" value="ALPHA-GLUCOSIDASE"/>
    <property type="match status" value="1"/>
</dbReference>
<dbReference type="OrthoDB" id="1334205at2759"/>
<evidence type="ECO:0008006" key="8">
    <source>
        <dbReference type="Google" id="ProtNLM"/>
    </source>
</evidence>
<dbReference type="InterPro" id="IPR017853">
    <property type="entry name" value="GH"/>
</dbReference>
<sequence>MTTMPEKIYQLIIICKMFAFKLVLAFVLSSICYSENIGYKVDTTSIKANDFGFEASLKLKDTAKHNIFEKSKDSQRLKLSVTYYTENILRFKILDAFYTRDESALQSDFPFDTSIGGLKSDDQFIQISSYLPSNNVYGLGGKTHSSLRHDLNNKTWATFGQHPFHTVLENNGNSHGVLLLNNNPKEYTLMPAPAMSVKTIGGILDFFVFIGDNPEHVIQLYTSLIGRPFLPSFWALGFQLAEQNYKDLNELNTTVQREIKSGIPYDTQYIDGNYKNEWGRNLAYDPVNFKNLPKLISETKDKNNLHWTPIIGSRIEGNENYCKSSDGKNGNIFVDIINSFTSTVSRLINPLNLFGNRVNPKSVSASDLLNNLKNLYSNGIQFDSLAIDSDDSTLAIPARKALTEITGKRGYVLSRSTSVSSGQYTGHWLADTQSTWSEMKNSVIGMLEYNLFGIPYVGADICGFEGKASAELCLRWLELGAFYPLSRSNHKSSSGEPQDPAIWADRGHPDVALAANISLEVRHQLLPYLYTLFFKAHVLGNTVARPVFHEYPTDPQTYGIDEQFMWGPVVMFSPILRENQTEVNSYLPDDVWYAPNAEFVSLFPHKGYVNQTNPFPFPPTNMRGGYIIPMGYTTPINSQETRDNPIAVEVYPKNKTAKGDMFWDDGDSLNNIETKQYNFYEFELFSNCSLHIVAKTKGYTSKKPHIVEKFAIANTVNSNITASVDGKPVAFVESRDDSTFIHANLDLNAGKEGQTW</sequence>
<dbReference type="Gene3D" id="3.20.20.80">
    <property type="entry name" value="Glycosidases"/>
    <property type="match status" value="2"/>
</dbReference>
<dbReference type="SUPFAM" id="SSF74650">
    <property type="entry name" value="Galactose mutarotase-like"/>
    <property type="match status" value="1"/>
</dbReference>
<proteinExistence type="inferred from homology"/>
<evidence type="ECO:0000256" key="3">
    <source>
        <dbReference type="RuleBase" id="RU361185"/>
    </source>
</evidence>
<comment type="similarity">
    <text evidence="1 3">Belongs to the glycosyl hydrolase 31 family.</text>
</comment>
<evidence type="ECO:0000313" key="6">
    <source>
        <dbReference type="EMBL" id="CAD7631510.1"/>
    </source>
</evidence>
<dbReference type="AlphaFoldDB" id="A0A7R9Q530"/>
<dbReference type="InterPro" id="IPR013780">
    <property type="entry name" value="Glyco_hydro_b"/>
</dbReference>
<evidence type="ECO:0000256" key="2">
    <source>
        <dbReference type="ARBA" id="ARBA00023180"/>
    </source>
</evidence>
<dbReference type="Gene3D" id="2.60.40.1180">
    <property type="entry name" value="Golgi alpha-mannosidase II"/>
    <property type="match status" value="2"/>
</dbReference>
<dbReference type="Pfam" id="PF01055">
    <property type="entry name" value="Glyco_hydro_31_2nd"/>
    <property type="match status" value="2"/>
</dbReference>
<dbReference type="EMBL" id="OC864166">
    <property type="protein sequence ID" value="CAD7631510.1"/>
    <property type="molecule type" value="Genomic_DNA"/>
</dbReference>
<protein>
    <recommendedName>
        <fullName evidence="8">Alpha-glucosidase</fullName>
    </recommendedName>
</protein>
<dbReference type="GO" id="GO:0030246">
    <property type="term" value="F:carbohydrate binding"/>
    <property type="evidence" value="ECO:0007669"/>
    <property type="project" value="InterPro"/>
</dbReference>